<evidence type="ECO:0000313" key="2">
    <source>
        <dbReference type="Proteomes" id="UP000305539"/>
    </source>
</evidence>
<dbReference type="EMBL" id="SWJE01000017">
    <property type="protein sequence ID" value="TKC81616.1"/>
    <property type="molecule type" value="Genomic_DNA"/>
</dbReference>
<dbReference type="RefSeq" id="WP_136898157.1">
    <property type="nucleotide sequence ID" value="NZ_SWJE01000017.1"/>
</dbReference>
<reference evidence="1 2" key="1">
    <citation type="submission" date="2019-04" db="EMBL/GenBank/DDBJ databases">
        <title>Trinickia sp. 7GSK02, isolated from subtropical forest soil.</title>
        <authorList>
            <person name="Gao Z.-H."/>
            <person name="Qiu L.-H."/>
        </authorList>
    </citation>
    <scope>NUCLEOTIDE SEQUENCE [LARGE SCALE GENOMIC DNA]</scope>
    <source>
        <strain evidence="1 2">7GSK02</strain>
    </source>
</reference>
<dbReference type="AlphaFoldDB" id="A0A4U1HS19"/>
<sequence>MKNDQPGIERLQHLSSANLIALMHRLGHTSSEEQTFLDAFYRMPLIATHATNARIVKENHPLAGAPHDHEQDRKHAPVVRIYSRENLLKRGIPFDDTHSTRADLTSLRNDGFVFFSIEVGRRPKKQRSRFGERLYRFDIDAHPALARASWMSLQEMLKPGAPYPELLQGKLTAREMVLWTGTPVGTAEHVFHGRHMRQALGLSIVEAARTFSAGSRKKLLSCRKEEDMNQIVNGLFRPEIKCPHEFAGCPLEADR</sequence>
<keyword evidence="2" id="KW-1185">Reference proteome</keyword>
<proteinExistence type="predicted"/>
<gene>
    <name evidence="1" type="ORF">FAZ69_26980</name>
</gene>
<dbReference type="OrthoDB" id="6506850at2"/>
<organism evidence="1 2">
    <name type="scientific">Trinickia terrae</name>
    <dbReference type="NCBI Taxonomy" id="2571161"/>
    <lineage>
        <taxon>Bacteria</taxon>
        <taxon>Pseudomonadati</taxon>
        <taxon>Pseudomonadota</taxon>
        <taxon>Betaproteobacteria</taxon>
        <taxon>Burkholderiales</taxon>
        <taxon>Burkholderiaceae</taxon>
        <taxon>Trinickia</taxon>
    </lineage>
</organism>
<evidence type="ECO:0000313" key="1">
    <source>
        <dbReference type="EMBL" id="TKC81616.1"/>
    </source>
</evidence>
<protein>
    <submittedName>
        <fullName evidence="1">Uncharacterized protein</fullName>
    </submittedName>
</protein>
<accession>A0A4U1HS19</accession>
<comment type="caution">
    <text evidence="1">The sequence shown here is derived from an EMBL/GenBank/DDBJ whole genome shotgun (WGS) entry which is preliminary data.</text>
</comment>
<name>A0A4U1HS19_9BURK</name>
<dbReference type="Proteomes" id="UP000305539">
    <property type="component" value="Unassembled WGS sequence"/>
</dbReference>